<dbReference type="Pfam" id="PF13310">
    <property type="entry name" value="Virulence_RhuM"/>
    <property type="match status" value="1"/>
</dbReference>
<accession>A0A1W1HAX9</accession>
<dbReference type="Proteomes" id="UP000191931">
    <property type="component" value="Unassembled WGS sequence"/>
</dbReference>
<keyword evidence="3" id="KW-1185">Reference proteome</keyword>
<evidence type="ECO:0000313" key="2">
    <source>
        <dbReference type="EMBL" id="SLM29651.1"/>
    </source>
</evidence>
<gene>
    <name evidence="2" type="ORF">MTBBW1_1910004</name>
</gene>
<dbReference type="STRING" id="1246637.MTBBW1_1910004"/>
<dbReference type="PROSITE" id="PS51750">
    <property type="entry name" value="BRO_N"/>
    <property type="match status" value="1"/>
</dbReference>
<dbReference type="InterPro" id="IPR011204">
    <property type="entry name" value="Virulence_RhuM-like"/>
</dbReference>
<dbReference type="OrthoDB" id="9802752at2"/>
<sequence>MNEKELSKYNPTTEFLLYKTPNGDIKVDVLLQNETIWMPQKTIAELFDVNVPAISKHLKNIFESGELNEEVVVSILEIPTQHGAIKEKTQTNKTKFYNLDAIIAVGYRVNSKRATQFRIWATQVLKEFVIKGYTMDVERLKNPKPIFGQDYFQEQLEKIRDIRSSERRLYQKITDIYAECSIDYEYDSETTKKFFSTVQNKLHWAITNQTAAEIIVSRADHKKEKMGLTSWKNAPKGKIRKFDVIIAKNYLSEQELKPLNRIVTMYLDYAEDQAEQGNAMTMKDWAEKLDAFLQFNQKDILHNAGKVTAAIAKSFAESEFEKYRPIQDRLFESDFDRDLRKLIEGEK</sequence>
<protein>
    <submittedName>
        <fullName evidence="2">Toxin-antitoxin system, toxin component, Fic family</fullName>
    </submittedName>
</protein>
<dbReference type="RefSeq" id="WP_080806744.1">
    <property type="nucleotide sequence ID" value="NZ_LT828555.1"/>
</dbReference>
<dbReference type="PANTHER" id="PTHR35810:SF1">
    <property type="entry name" value="CYTOPLASMIC PROTEIN"/>
    <property type="match status" value="1"/>
</dbReference>
<reference evidence="2 3" key="1">
    <citation type="submission" date="2017-03" db="EMBL/GenBank/DDBJ databases">
        <authorList>
            <person name="Afonso C.L."/>
            <person name="Miller P.J."/>
            <person name="Scott M.A."/>
            <person name="Spackman E."/>
            <person name="Goraichik I."/>
            <person name="Dimitrov K.M."/>
            <person name="Suarez D.L."/>
            <person name="Swayne D.E."/>
        </authorList>
    </citation>
    <scope>NUCLEOTIDE SEQUENCE [LARGE SCALE GENOMIC DNA]</scope>
    <source>
        <strain evidence="2">PRJEB14757</strain>
    </source>
</reference>
<dbReference type="AlphaFoldDB" id="A0A1W1HAX9"/>
<evidence type="ECO:0000259" key="1">
    <source>
        <dbReference type="PROSITE" id="PS51750"/>
    </source>
</evidence>
<dbReference type="EMBL" id="FWEV01000103">
    <property type="protein sequence ID" value="SLM29651.1"/>
    <property type="molecule type" value="Genomic_DNA"/>
</dbReference>
<dbReference type="PANTHER" id="PTHR35810">
    <property type="entry name" value="CYTOPLASMIC PROTEIN-RELATED"/>
    <property type="match status" value="1"/>
</dbReference>
<evidence type="ECO:0000313" key="3">
    <source>
        <dbReference type="Proteomes" id="UP000191931"/>
    </source>
</evidence>
<dbReference type="InterPro" id="IPR003497">
    <property type="entry name" value="BRO_N_domain"/>
</dbReference>
<name>A0A1W1HAX9_9BACT</name>
<dbReference type="PIRSF" id="PIRSF015268">
    <property type="entry name" value="Virulence_RhuM"/>
    <property type="match status" value="1"/>
</dbReference>
<proteinExistence type="predicted"/>
<organism evidence="2 3">
    <name type="scientific">Desulfamplus magnetovallimortis</name>
    <dbReference type="NCBI Taxonomy" id="1246637"/>
    <lineage>
        <taxon>Bacteria</taxon>
        <taxon>Pseudomonadati</taxon>
        <taxon>Thermodesulfobacteriota</taxon>
        <taxon>Desulfobacteria</taxon>
        <taxon>Desulfobacterales</taxon>
        <taxon>Desulfobacteraceae</taxon>
        <taxon>Desulfamplus</taxon>
    </lineage>
</organism>
<feature type="domain" description="Bro-N" evidence="1">
    <location>
        <begin position="3"/>
        <end position="132"/>
    </location>
</feature>